<dbReference type="GO" id="GO:0006047">
    <property type="term" value="P:UDP-N-acetylglucosamine metabolic process"/>
    <property type="evidence" value="ECO:0007669"/>
    <property type="project" value="InterPro"/>
</dbReference>
<dbReference type="CDD" id="cd03786">
    <property type="entry name" value="GTB_UDP-GlcNAc_2-Epimerase"/>
    <property type="match status" value="1"/>
</dbReference>
<feature type="domain" description="UDP-N-acetylglucosamine 2-epimerase" evidence="1">
    <location>
        <begin position="24"/>
        <end position="360"/>
    </location>
</feature>
<dbReference type="InterPro" id="IPR029767">
    <property type="entry name" value="WecB-like"/>
</dbReference>
<dbReference type="Proteomes" id="UP000265725">
    <property type="component" value="Chromosome"/>
</dbReference>
<dbReference type="EC" id="3.2.1.183" evidence="2"/>
<dbReference type="PANTHER" id="PTHR43174">
    <property type="entry name" value="UDP-N-ACETYLGLUCOSAMINE 2-EPIMERASE"/>
    <property type="match status" value="1"/>
</dbReference>
<dbReference type="Gene3D" id="3.40.50.2000">
    <property type="entry name" value="Glycogen Phosphorylase B"/>
    <property type="match status" value="2"/>
</dbReference>
<gene>
    <name evidence="2" type="primary">neuC</name>
    <name evidence="2" type="ORF">D3873_03355</name>
</gene>
<name>A0A385YR35_9BACL</name>
<accession>A0A385YR35</accession>
<evidence type="ECO:0000313" key="2">
    <source>
        <dbReference type="EMBL" id="AYC28954.1"/>
    </source>
</evidence>
<sequence>MARKICVVTSSRAEYGLLKPLMDKIKQSVEFDFQLIVSGMHLSIEFGHTYKQIEQDGFTIDEKVETLMSSDSAIGVLNSLALTTMGLANAFQRLRPDLVVILGDRYEMLGVAQSALIMQIPIAHIHGGECTFGSYDDSIRHSITKMATWHFTSSEAHRNRVIQLGESPSRVWNVGALGIEHTVNLQLLSKSKVYDLLKLNEEKEVLVVTYHPETNGDSEGIYELIDALTKFNNYNIIFTKSNADNGGRHINTVIEKSLTQFENAQLVDSLGQLRYLSLVQHSTAVIGNSSSGLIEAPYLQTPTVNIGNRQKGRERPASIIDCTSDLNSIETAIHQAIQFDGNYERIFGEGKADALIMDYLLSIPHYSIKKEFYDL</sequence>
<dbReference type="NCBIfam" id="TIGR03568">
    <property type="entry name" value="NeuC_NnaA"/>
    <property type="match status" value="1"/>
</dbReference>
<proteinExistence type="predicted"/>
<dbReference type="KEGG" id="paek:D3873_03355"/>
<dbReference type="AlphaFoldDB" id="A0A385YR35"/>
<dbReference type="EMBL" id="CP032418">
    <property type="protein sequence ID" value="AYC28954.1"/>
    <property type="molecule type" value="Genomic_DNA"/>
</dbReference>
<evidence type="ECO:0000313" key="3">
    <source>
        <dbReference type="Proteomes" id="UP000265725"/>
    </source>
</evidence>
<dbReference type="InterPro" id="IPR020004">
    <property type="entry name" value="UDP-GlcNAc_Epase"/>
</dbReference>
<protein>
    <submittedName>
        <fullName evidence="2">UDP-N-acetylglucosamine 2-epimerase (Hydrolyzing)</fullName>
        <ecNumber evidence="2">3.2.1.183</ecNumber>
    </submittedName>
</protein>
<dbReference type="OrthoDB" id="9803238at2"/>
<dbReference type="SUPFAM" id="SSF53756">
    <property type="entry name" value="UDP-Glycosyltransferase/glycogen phosphorylase"/>
    <property type="match status" value="1"/>
</dbReference>
<dbReference type="PANTHER" id="PTHR43174:SF3">
    <property type="entry name" value="UDP-N-ACETYLGLUCOSAMINE 2-EPIMERASE"/>
    <property type="match status" value="1"/>
</dbReference>
<dbReference type="GO" id="GO:0004553">
    <property type="term" value="F:hydrolase activity, hydrolyzing O-glycosyl compounds"/>
    <property type="evidence" value="ECO:0007669"/>
    <property type="project" value="InterPro"/>
</dbReference>
<keyword evidence="2" id="KW-0378">Hydrolase</keyword>
<keyword evidence="2" id="KW-0326">Glycosidase</keyword>
<keyword evidence="3" id="KW-1185">Reference proteome</keyword>
<evidence type="ECO:0000259" key="1">
    <source>
        <dbReference type="Pfam" id="PF02350"/>
    </source>
</evidence>
<dbReference type="RefSeq" id="WP_119882696.1">
    <property type="nucleotide sequence ID" value="NZ_CP032418.1"/>
</dbReference>
<organism evidence="2 3">
    <name type="scientific">Paenisporosarcina cavernae</name>
    <dbReference type="NCBI Taxonomy" id="2320858"/>
    <lineage>
        <taxon>Bacteria</taxon>
        <taxon>Bacillati</taxon>
        <taxon>Bacillota</taxon>
        <taxon>Bacilli</taxon>
        <taxon>Bacillales</taxon>
        <taxon>Caryophanaceae</taxon>
        <taxon>Paenisporosarcina</taxon>
    </lineage>
</organism>
<dbReference type="InterPro" id="IPR003331">
    <property type="entry name" value="UDP_GlcNAc_Epimerase_2_dom"/>
</dbReference>
<dbReference type="Pfam" id="PF02350">
    <property type="entry name" value="Epimerase_2"/>
    <property type="match status" value="1"/>
</dbReference>
<reference evidence="3" key="1">
    <citation type="submission" date="2018-09" db="EMBL/GenBank/DDBJ databases">
        <authorList>
            <person name="Zhu H."/>
        </authorList>
    </citation>
    <scope>NUCLEOTIDE SEQUENCE [LARGE SCALE GENOMIC DNA]</scope>
    <source>
        <strain evidence="3">K2R23-3</strain>
    </source>
</reference>